<dbReference type="GO" id="GO:0003690">
    <property type="term" value="F:double-stranded DNA binding"/>
    <property type="evidence" value="ECO:0007669"/>
    <property type="project" value="InterPro"/>
</dbReference>
<dbReference type="EMBL" id="CYXM01000001">
    <property type="protein sequence ID" value="CUM73670.1"/>
    <property type="molecule type" value="Genomic_DNA"/>
</dbReference>
<sequence length="218" mass="24442">MATTKKAIAEAEQAAEIKEATAAPTTEPEAPAVTLDELEGMDMNMFDAEETESAPRPVWRITDDGCADWACRKIAEEKTELDRITALGENQIEKIQQRIDAAQRRYENGTRFLTGKLAEYFETVPHKTTKTKHSYRLLSGTLVKKIGGRTMKQDDDTLLAYLKASGNEDMIQNTEKPKWCEFKKRLEIVGGQIVDKTTGELVEGVQIIEKPDTFTVDV</sequence>
<dbReference type="OrthoDB" id="1954972at2"/>
<dbReference type="Proteomes" id="UP000095673">
    <property type="component" value="Unassembled WGS sequence"/>
</dbReference>
<organism evidence="1 2">
    <name type="scientific">Agathobacter rectalis</name>
    <dbReference type="NCBI Taxonomy" id="39491"/>
    <lineage>
        <taxon>Bacteria</taxon>
        <taxon>Bacillati</taxon>
        <taxon>Bacillota</taxon>
        <taxon>Clostridia</taxon>
        <taxon>Lachnospirales</taxon>
        <taxon>Lachnospiraceae</taxon>
        <taxon>Agathobacter</taxon>
    </lineage>
</organism>
<evidence type="ECO:0000313" key="2">
    <source>
        <dbReference type="Proteomes" id="UP000095673"/>
    </source>
</evidence>
<evidence type="ECO:0000313" key="1">
    <source>
        <dbReference type="EMBL" id="CUM73670.1"/>
    </source>
</evidence>
<dbReference type="AlphaFoldDB" id="A0A173R6Y6"/>
<gene>
    <name evidence="1" type="ORF">ERS852580_00316</name>
</gene>
<protein>
    <submittedName>
        <fullName evidence="1">Bacteriophage Mu Gam like protein</fullName>
    </submittedName>
</protein>
<dbReference type="SUPFAM" id="SSF161266">
    <property type="entry name" value="Gam-like"/>
    <property type="match status" value="1"/>
</dbReference>
<dbReference type="GO" id="GO:0042262">
    <property type="term" value="P:DNA protection"/>
    <property type="evidence" value="ECO:0007669"/>
    <property type="project" value="InterPro"/>
</dbReference>
<dbReference type="InterPro" id="IPR009951">
    <property type="entry name" value="Host-nuc_inhib_Gam"/>
</dbReference>
<dbReference type="Pfam" id="PF07352">
    <property type="entry name" value="Phage_Mu_Gam"/>
    <property type="match status" value="1"/>
</dbReference>
<reference evidence="1 2" key="1">
    <citation type="submission" date="2015-09" db="EMBL/GenBank/DDBJ databases">
        <authorList>
            <consortium name="Pathogen Informatics"/>
        </authorList>
    </citation>
    <scope>NUCLEOTIDE SEQUENCE [LARGE SCALE GENOMIC DNA]</scope>
    <source>
        <strain evidence="1 2">2789STDY5834968</strain>
    </source>
</reference>
<dbReference type="RefSeq" id="WP_055236900.1">
    <property type="nucleotide sequence ID" value="NZ_CYXM01000001.1"/>
</dbReference>
<accession>A0A173R6Y6</accession>
<name>A0A173R6Y6_9FIRM</name>
<proteinExistence type="predicted"/>